<protein>
    <submittedName>
        <fullName evidence="2">Uncharacterized protein</fullName>
    </submittedName>
</protein>
<proteinExistence type="predicted"/>
<gene>
    <name evidence="2" type="ORF">PR001_g13942</name>
</gene>
<dbReference type="AlphaFoldDB" id="A0A6A3LME9"/>
<organism evidence="2 3">
    <name type="scientific">Phytophthora rubi</name>
    <dbReference type="NCBI Taxonomy" id="129364"/>
    <lineage>
        <taxon>Eukaryota</taxon>
        <taxon>Sar</taxon>
        <taxon>Stramenopiles</taxon>
        <taxon>Oomycota</taxon>
        <taxon>Peronosporomycetes</taxon>
        <taxon>Peronosporales</taxon>
        <taxon>Peronosporaceae</taxon>
        <taxon>Phytophthora</taxon>
    </lineage>
</organism>
<evidence type="ECO:0000313" key="3">
    <source>
        <dbReference type="Proteomes" id="UP000429607"/>
    </source>
</evidence>
<evidence type="ECO:0000313" key="2">
    <source>
        <dbReference type="EMBL" id="KAE9019187.1"/>
    </source>
</evidence>
<feature type="compositionally biased region" description="Polar residues" evidence="1">
    <location>
        <begin position="881"/>
        <end position="891"/>
    </location>
</feature>
<evidence type="ECO:0000256" key="1">
    <source>
        <dbReference type="SAM" id="MobiDB-lite"/>
    </source>
</evidence>
<accession>A0A6A3LME9</accession>
<reference evidence="2 3" key="1">
    <citation type="submission" date="2018-09" db="EMBL/GenBank/DDBJ databases">
        <title>Genomic investigation of the strawberry pathogen Phytophthora fragariae indicates pathogenicity is determined by transcriptional variation in three key races.</title>
        <authorList>
            <person name="Adams T.M."/>
            <person name="Armitage A.D."/>
            <person name="Sobczyk M.K."/>
            <person name="Bates H.J."/>
            <person name="Dunwell J.M."/>
            <person name="Nellist C.F."/>
            <person name="Harrison R.J."/>
        </authorList>
    </citation>
    <scope>NUCLEOTIDE SEQUENCE [LARGE SCALE GENOMIC DNA]</scope>
    <source>
        <strain evidence="2 3">SCRP249</strain>
    </source>
</reference>
<feature type="compositionally biased region" description="Low complexity" evidence="1">
    <location>
        <begin position="860"/>
        <end position="874"/>
    </location>
</feature>
<comment type="caution">
    <text evidence="2">The sequence shown here is derived from an EMBL/GenBank/DDBJ whole genome shotgun (WGS) entry which is preliminary data.</text>
</comment>
<name>A0A6A3LME9_9STRA</name>
<dbReference type="Proteomes" id="UP000429607">
    <property type="component" value="Unassembled WGS sequence"/>
</dbReference>
<dbReference type="PANTHER" id="PTHR33099">
    <property type="entry name" value="FE2OG DIOXYGENASE DOMAIN-CONTAINING PROTEIN"/>
    <property type="match status" value="1"/>
</dbReference>
<dbReference type="PANTHER" id="PTHR33099:SF7">
    <property type="entry name" value="MYND-TYPE DOMAIN-CONTAINING PROTEIN"/>
    <property type="match status" value="1"/>
</dbReference>
<feature type="region of interest" description="Disordered" evidence="1">
    <location>
        <begin position="855"/>
        <end position="874"/>
    </location>
</feature>
<feature type="region of interest" description="Disordered" evidence="1">
    <location>
        <begin position="881"/>
        <end position="907"/>
    </location>
</feature>
<sequence>MGKSHRSSYAGLTGQEREAESAKLMNTALAANLGSYAGQYSQLYGVSGASTSVPNSSASSADSWPFHDIGAPNDVLVPNGEVCQRISALLGRVTHQAGEYSFGGEAKTLPVMPGVALKGQEDFIALPLQKDHCESLLKCCKKEAEKLWVLPGERVEMRNPEWQAGLDKLVELSAARMGYKGVVMTVVLSKLMVVEQGGGLKLEQDPDENDRCISKLVVQLPSKCTGGDLVVHQEGTKNQFRYTLGENKGMAAFKPHYVLYTAGAFRAVEEVTSGFSLIVVYSMCLPPELPFVRGSNGSDMLRLELAECITRLNDDLGMMEGEVENERFESVLNENADDTNSRITLVLSRDFQLQDFKTDSLDGQPNVDRDRIDYLGAANAIVPPEKQLRLYVARLQYATPGSYGRWDQKKAVESATWYTLRGEKLGDSVSTPVNWTTALNFLNPGNETLGQIWKNGEGEFVYRYERFAIVAWPKVVDVKNTQICTGETAAAASVLMDAPVDLARLRMLLRYEARQCDQAVVGMPGVSVNAPLNDLYGRAAQEYGSHVTNRSVQLVSKAPVSLVSCRNLCEAISGSNEVLLVEVFFRKYFARLGQKRELVPFLAIIVRKFGWEGVSALFLRAFDGMSCSGCMGLALQLADALINVPSVRTTLTIIAVQKACGTSPEELAASCDVELLWKHAIACASPQVFRDVGNLFARLDAEMIGPVVEALSKYVTATDSLEHRALLTTMASRRRQWLMHQVAETKKPFAWEVLDMNFVGAAGMTSFLQGPNTSYQVRCFKGLEEAHRRMVLLQAKIRAPLKMTVGGRGRDAYVLVTKQTGRVTQRSQDIHKFKGEIHQLNRLLAVDSRVTASSTNTTDAVSENSNNNNAAGSNTYERIMVSTSPESSPSAVGTKRPREEPEVIVIE</sequence>
<dbReference type="EMBL" id="QXFV01000978">
    <property type="protein sequence ID" value="KAE9019187.1"/>
    <property type="molecule type" value="Genomic_DNA"/>
</dbReference>